<dbReference type="CDD" id="cd00082">
    <property type="entry name" value="HisKA"/>
    <property type="match status" value="1"/>
</dbReference>
<comment type="catalytic activity">
    <reaction evidence="1">
        <text>ATP + protein L-histidine = ADP + protein N-phospho-L-histidine.</text>
        <dbReference type="EC" id="2.7.13.3"/>
    </reaction>
</comment>
<organism evidence="9 10">
    <name type="scientific">Kordia aestuariivivens</name>
    <dbReference type="NCBI Taxonomy" id="2759037"/>
    <lineage>
        <taxon>Bacteria</taxon>
        <taxon>Pseudomonadati</taxon>
        <taxon>Bacteroidota</taxon>
        <taxon>Flavobacteriia</taxon>
        <taxon>Flavobacteriales</taxon>
        <taxon>Flavobacteriaceae</taxon>
        <taxon>Kordia</taxon>
    </lineage>
</organism>
<evidence type="ECO:0000256" key="3">
    <source>
        <dbReference type="ARBA" id="ARBA00022553"/>
    </source>
</evidence>
<keyword evidence="3" id="KW-0597">Phosphoprotein</keyword>
<dbReference type="SUPFAM" id="SSF47384">
    <property type="entry name" value="Homodimeric domain of signal transducing histidine kinase"/>
    <property type="match status" value="1"/>
</dbReference>
<dbReference type="InterPro" id="IPR036097">
    <property type="entry name" value="HisK_dim/P_sf"/>
</dbReference>
<dbReference type="InterPro" id="IPR013656">
    <property type="entry name" value="PAS_4"/>
</dbReference>
<dbReference type="EMBL" id="JACGWS010000017">
    <property type="protein sequence ID" value="MBC8757221.1"/>
    <property type="molecule type" value="Genomic_DNA"/>
</dbReference>
<feature type="domain" description="PAS" evidence="7">
    <location>
        <begin position="224"/>
        <end position="297"/>
    </location>
</feature>
<keyword evidence="4" id="KW-0808">Transferase</keyword>
<dbReference type="Gene3D" id="3.30.450.20">
    <property type="entry name" value="PAS domain"/>
    <property type="match status" value="3"/>
</dbReference>
<accession>A0ABR7QFR4</accession>
<dbReference type="InterPro" id="IPR036890">
    <property type="entry name" value="HATPase_C_sf"/>
</dbReference>
<dbReference type="SMART" id="SM00387">
    <property type="entry name" value="HATPase_c"/>
    <property type="match status" value="1"/>
</dbReference>
<feature type="domain" description="Histidine kinase" evidence="6">
    <location>
        <begin position="498"/>
        <end position="715"/>
    </location>
</feature>
<dbReference type="Gene3D" id="3.30.565.10">
    <property type="entry name" value="Histidine kinase-like ATPase, C-terminal domain"/>
    <property type="match status" value="1"/>
</dbReference>
<feature type="domain" description="PAC" evidence="8">
    <location>
        <begin position="169"/>
        <end position="223"/>
    </location>
</feature>
<dbReference type="Pfam" id="PF08448">
    <property type="entry name" value="PAS_4"/>
    <property type="match status" value="1"/>
</dbReference>
<evidence type="ECO:0000256" key="5">
    <source>
        <dbReference type="ARBA" id="ARBA00022777"/>
    </source>
</evidence>
<name>A0ABR7QFR4_9FLAO</name>
<keyword evidence="5" id="KW-0418">Kinase</keyword>
<evidence type="ECO:0000259" key="6">
    <source>
        <dbReference type="PROSITE" id="PS50109"/>
    </source>
</evidence>
<dbReference type="PRINTS" id="PR00344">
    <property type="entry name" value="BCTRLSENSOR"/>
</dbReference>
<dbReference type="InterPro" id="IPR005467">
    <property type="entry name" value="His_kinase_dom"/>
</dbReference>
<dbReference type="Pfam" id="PF00512">
    <property type="entry name" value="HisKA"/>
    <property type="match status" value="1"/>
</dbReference>
<dbReference type="PANTHER" id="PTHR43047">
    <property type="entry name" value="TWO-COMPONENT HISTIDINE PROTEIN KINASE"/>
    <property type="match status" value="1"/>
</dbReference>
<evidence type="ECO:0000259" key="8">
    <source>
        <dbReference type="PROSITE" id="PS50113"/>
    </source>
</evidence>
<dbReference type="Pfam" id="PF02518">
    <property type="entry name" value="HATPase_c"/>
    <property type="match status" value="1"/>
</dbReference>
<dbReference type="Gene3D" id="1.10.287.130">
    <property type="match status" value="1"/>
</dbReference>
<comment type="caution">
    <text evidence="9">The sequence shown here is derived from an EMBL/GenBank/DDBJ whole genome shotgun (WGS) entry which is preliminary data.</text>
</comment>
<dbReference type="InterPro" id="IPR003594">
    <property type="entry name" value="HATPase_dom"/>
</dbReference>
<dbReference type="RefSeq" id="WP_187564264.1">
    <property type="nucleotide sequence ID" value="NZ_JACGWS010000017.1"/>
</dbReference>
<dbReference type="PROSITE" id="PS50113">
    <property type="entry name" value="PAC"/>
    <property type="match status" value="2"/>
</dbReference>
<dbReference type="InterPro" id="IPR000014">
    <property type="entry name" value="PAS"/>
</dbReference>
<evidence type="ECO:0000256" key="1">
    <source>
        <dbReference type="ARBA" id="ARBA00000085"/>
    </source>
</evidence>
<dbReference type="InterPro" id="IPR035965">
    <property type="entry name" value="PAS-like_dom_sf"/>
</dbReference>
<proteinExistence type="predicted"/>
<dbReference type="SMART" id="SM00091">
    <property type="entry name" value="PAS"/>
    <property type="match status" value="2"/>
</dbReference>
<protein>
    <recommendedName>
        <fullName evidence="2">histidine kinase</fullName>
        <ecNumber evidence="2">2.7.13.3</ecNumber>
    </recommendedName>
</protein>
<dbReference type="InterPro" id="IPR003661">
    <property type="entry name" value="HisK_dim/P_dom"/>
</dbReference>
<dbReference type="PROSITE" id="PS50112">
    <property type="entry name" value="PAS"/>
    <property type="match status" value="1"/>
</dbReference>
<feature type="domain" description="PAC" evidence="8">
    <location>
        <begin position="428"/>
        <end position="480"/>
    </location>
</feature>
<evidence type="ECO:0000313" key="9">
    <source>
        <dbReference type="EMBL" id="MBC8757221.1"/>
    </source>
</evidence>
<dbReference type="InterPro" id="IPR013655">
    <property type="entry name" value="PAS_fold_3"/>
</dbReference>
<evidence type="ECO:0000256" key="4">
    <source>
        <dbReference type="ARBA" id="ARBA00022679"/>
    </source>
</evidence>
<evidence type="ECO:0000313" key="10">
    <source>
        <dbReference type="Proteomes" id="UP000619238"/>
    </source>
</evidence>
<dbReference type="InterPro" id="IPR001610">
    <property type="entry name" value="PAC"/>
</dbReference>
<dbReference type="PROSITE" id="PS50109">
    <property type="entry name" value="HIS_KIN"/>
    <property type="match status" value="1"/>
</dbReference>
<gene>
    <name evidence="9" type="ORF">H2O64_21305</name>
</gene>
<evidence type="ECO:0000256" key="2">
    <source>
        <dbReference type="ARBA" id="ARBA00012438"/>
    </source>
</evidence>
<dbReference type="SUPFAM" id="SSF55874">
    <property type="entry name" value="ATPase domain of HSP90 chaperone/DNA topoisomerase II/histidine kinase"/>
    <property type="match status" value="1"/>
</dbReference>
<sequence>MIVLNTKGIIAQLNKRFDNSFQSDTLYIGKPLQNFVLDKYEAILKEIINKVASGETILKQHLKFPTNTSKGILTLRLDFYLEDTHIYAVGTDVTQDDKERQALEAISALGKIAAWYYNPITEELFWSRECYKMHGIDPNDTDRDEKGFYNYAEEIQERAKKYLYELLETKQRYDYIETVTKQGAKTYLRIAAEPVLHNNKIIFVNGTVADVTERQEYIEQLKESEETKRLALKGIRSGLFDHMIETNMVYYSPSFRRMLGLPLKEEFLPEEEFRKMIHPEDVEAALTRHLENLEKEDAYYFNYYRLRHLDGEYLHYEVYGYCKKDANGHTTRMIGNLINVNERKKSEQTVLRNQRHLQAIINNGFVYTFLLDANGNILMTDEASAKIIVKDFNINPNKVSVRFMDILPLNFKNTYADSFNEALKGHISRKEVERVTSQGHSQWLEVKYTPITDDTGSVTAVLISSLDITEQKMAEIAIKEAHLKEQELNSFKTNILANFSHEIRTPLNGIMAISQLLITEEDAEERNKLLAYLDESKDRLLETVTNLSNFSEIEAIKTNLNLTKCDLNFTVESSFREYDHLAEVKALDYKLILDKSSPKVAIDEQLFRTAFNNIVHNAIKYTQEGTITVSIATDETRTNALISVKDTGIGMEAANLTKIFDPFVQESIGMSRKYEGTGIGLSLSKRYIEILNGSIEVNSELAKGSEFIIKLPLYS</sequence>
<dbReference type="Proteomes" id="UP000619238">
    <property type="component" value="Unassembled WGS sequence"/>
</dbReference>
<dbReference type="CDD" id="cd00130">
    <property type="entry name" value="PAS"/>
    <property type="match status" value="2"/>
</dbReference>
<dbReference type="Pfam" id="PF08447">
    <property type="entry name" value="PAS_3"/>
    <property type="match status" value="1"/>
</dbReference>
<dbReference type="NCBIfam" id="TIGR00229">
    <property type="entry name" value="sensory_box"/>
    <property type="match status" value="3"/>
</dbReference>
<dbReference type="InterPro" id="IPR004358">
    <property type="entry name" value="Sig_transdc_His_kin-like_C"/>
</dbReference>
<dbReference type="EC" id="2.7.13.3" evidence="2"/>
<dbReference type="SMART" id="SM00388">
    <property type="entry name" value="HisKA"/>
    <property type="match status" value="1"/>
</dbReference>
<evidence type="ECO:0000259" key="7">
    <source>
        <dbReference type="PROSITE" id="PS50112"/>
    </source>
</evidence>
<reference evidence="9 10" key="1">
    <citation type="submission" date="2020-07" db="EMBL/GenBank/DDBJ databases">
        <title>Description of Kordia aestuariivivens sp. nov., isolated from a tidal flat.</title>
        <authorList>
            <person name="Park S."/>
            <person name="Yoon J.-H."/>
        </authorList>
    </citation>
    <scope>NUCLEOTIDE SEQUENCE [LARGE SCALE GENOMIC DNA]</scope>
    <source>
        <strain evidence="9 10">YSTF-M3</strain>
    </source>
</reference>
<dbReference type="InterPro" id="IPR000700">
    <property type="entry name" value="PAS-assoc_C"/>
</dbReference>
<dbReference type="SMART" id="SM00086">
    <property type="entry name" value="PAC"/>
    <property type="match status" value="3"/>
</dbReference>
<keyword evidence="10" id="KW-1185">Reference proteome</keyword>
<dbReference type="SUPFAM" id="SSF55785">
    <property type="entry name" value="PYP-like sensor domain (PAS domain)"/>
    <property type="match status" value="3"/>
</dbReference>